<feature type="region of interest" description="Disordered" evidence="1">
    <location>
        <begin position="93"/>
        <end position="120"/>
    </location>
</feature>
<proteinExistence type="predicted"/>
<sequence>MNRLRNTFAPPRTYIRLTDIESGLWSKPQQCRRELARSAAATSNGRKSGTADPVPRLAGATYLPLREHARDAPRYNCTRDLFVVPAAKHWSARSASEDRSHAMAPLKLSPRRSHPPYAYAPPLSHVVALSSLG</sequence>
<protein>
    <submittedName>
        <fullName evidence="2">Uncharacterized protein</fullName>
    </submittedName>
</protein>
<dbReference type="RefSeq" id="XP_018279881.1">
    <property type="nucleotide sequence ID" value="XM_018427224.1"/>
</dbReference>
<dbReference type="GeneID" id="28987827"/>
<evidence type="ECO:0000313" key="2">
    <source>
        <dbReference type="EMBL" id="KLT43390.1"/>
    </source>
</evidence>
<name>A0A0J0XQN6_9TREE</name>
<dbReference type="Proteomes" id="UP000053611">
    <property type="component" value="Unassembled WGS sequence"/>
</dbReference>
<gene>
    <name evidence="2" type="ORF">CC85DRAFT_51955</name>
</gene>
<organism evidence="2 3">
    <name type="scientific">Cutaneotrichosporon oleaginosum</name>
    <dbReference type="NCBI Taxonomy" id="879819"/>
    <lineage>
        <taxon>Eukaryota</taxon>
        <taxon>Fungi</taxon>
        <taxon>Dikarya</taxon>
        <taxon>Basidiomycota</taxon>
        <taxon>Agaricomycotina</taxon>
        <taxon>Tremellomycetes</taxon>
        <taxon>Trichosporonales</taxon>
        <taxon>Trichosporonaceae</taxon>
        <taxon>Cutaneotrichosporon</taxon>
    </lineage>
</organism>
<accession>A0A0J0XQN6</accession>
<keyword evidence="3" id="KW-1185">Reference proteome</keyword>
<dbReference type="EMBL" id="KQ087195">
    <property type="protein sequence ID" value="KLT43390.1"/>
    <property type="molecule type" value="Genomic_DNA"/>
</dbReference>
<evidence type="ECO:0000313" key="3">
    <source>
        <dbReference type="Proteomes" id="UP000053611"/>
    </source>
</evidence>
<dbReference type="AlphaFoldDB" id="A0A0J0XQN6"/>
<reference evidence="2 3" key="1">
    <citation type="submission" date="2015-03" db="EMBL/GenBank/DDBJ databases">
        <title>Genomics and transcriptomics of the oil-accumulating basidiomycete yeast T. oleaginosus allow insights into substrate utilization and the diverse evolutionary trajectories of mating systems in fungi.</title>
        <authorList>
            <consortium name="DOE Joint Genome Institute"/>
            <person name="Kourist R."/>
            <person name="Kracht O."/>
            <person name="Bracharz F."/>
            <person name="Lipzen A."/>
            <person name="Nolan M."/>
            <person name="Ohm R."/>
            <person name="Grigoriev I."/>
            <person name="Sun S."/>
            <person name="Heitman J."/>
            <person name="Bruck T."/>
            <person name="Nowrousian M."/>
        </authorList>
    </citation>
    <scope>NUCLEOTIDE SEQUENCE [LARGE SCALE GENOMIC DNA]</scope>
    <source>
        <strain evidence="2 3">IBC0246</strain>
    </source>
</reference>
<feature type="region of interest" description="Disordered" evidence="1">
    <location>
        <begin position="34"/>
        <end position="57"/>
    </location>
</feature>
<evidence type="ECO:0000256" key="1">
    <source>
        <dbReference type="SAM" id="MobiDB-lite"/>
    </source>
</evidence>